<protein>
    <submittedName>
        <fullName evidence="2">Uncharacterized protein</fullName>
    </submittedName>
</protein>
<sequence length="57" mass="6552">MFIGKIADILAKDGHEIVLYQPVVDENITTSGTKHARVIERPRSFQMNFTMNDMQED</sequence>
<evidence type="ECO:0000313" key="2">
    <source>
        <dbReference type="WBParaSite" id="ACRNAN_scaffold16508.g6318.t1"/>
    </source>
</evidence>
<organism evidence="1 2">
    <name type="scientific">Acrobeloides nanus</name>
    <dbReference type="NCBI Taxonomy" id="290746"/>
    <lineage>
        <taxon>Eukaryota</taxon>
        <taxon>Metazoa</taxon>
        <taxon>Ecdysozoa</taxon>
        <taxon>Nematoda</taxon>
        <taxon>Chromadorea</taxon>
        <taxon>Rhabditida</taxon>
        <taxon>Tylenchina</taxon>
        <taxon>Cephalobomorpha</taxon>
        <taxon>Cephaloboidea</taxon>
        <taxon>Cephalobidae</taxon>
        <taxon>Acrobeloides</taxon>
    </lineage>
</organism>
<proteinExistence type="predicted"/>
<accession>A0A914CYW1</accession>
<evidence type="ECO:0000313" key="1">
    <source>
        <dbReference type="Proteomes" id="UP000887540"/>
    </source>
</evidence>
<dbReference type="WBParaSite" id="ACRNAN_scaffold16508.g6318.t1">
    <property type="protein sequence ID" value="ACRNAN_scaffold16508.g6318.t1"/>
    <property type="gene ID" value="ACRNAN_scaffold16508.g6318"/>
</dbReference>
<dbReference type="AlphaFoldDB" id="A0A914CYW1"/>
<reference evidence="2" key="1">
    <citation type="submission" date="2022-11" db="UniProtKB">
        <authorList>
            <consortium name="WormBaseParasite"/>
        </authorList>
    </citation>
    <scope>IDENTIFICATION</scope>
</reference>
<keyword evidence="1" id="KW-1185">Reference proteome</keyword>
<name>A0A914CYW1_9BILA</name>
<dbReference type="Proteomes" id="UP000887540">
    <property type="component" value="Unplaced"/>
</dbReference>